<dbReference type="Gene3D" id="2.130.10.80">
    <property type="entry name" value="Galactose oxidase/kelch, beta-propeller"/>
    <property type="match status" value="1"/>
</dbReference>
<dbReference type="InterPro" id="IPR037293">
    <property type="entry name" value="Gal_Oxidase_central_sf"/>
</dbReference>
<evidence type="ECO:0000256" key="2">
    <source>
        <dbReference type="SAM" id="SignalP"/>
    </source>
</evidence>
<evidence type="ECO:0000259" key="4">
    <source>
        <dbReference type="Pfam" id="PF09118"/>
    </source>
</evidence>
<dbReference type="InterPro" id="IPR011043">
    <property type="entry name" value="Gal_Oxase/kelch_b-propeller"/>
</dbReference>
<accession>A0AAV1EBA0</accession>
<sequence>MTRMSSISFVLWQLFIILPILHQTCCRNPVVASARGGKWVPLPSNQAPIAAPVGKWDLLQENIGIPAMHIQQLHTDKVVILDQTTFGPSSNLALPGGKCVNGSAGKDCTAHSVEYDVLQNTVRPLTVLTDVWCSSGSVMPDGTFYQTGGNGGGGSVVRVLEACNSGGSCDWKETKNALSAPRWYASNHVLPDNRQIIIGGRGQFNYEYYPKNDQTNKLFDLPFLRQTNDPEENNLYPLVIQNVDGNLFIFANNRAILLNYNTGAVVKTYPALPDGNPRSYPSTGSGVLLPLKNLQGKIQAEVLVCGGAPKGAYLNALKGVFMGALNTCGRITITDPNPQWIMETMPLARVMGDMQLLPNGNVLIINGAAKGAQGWELAKDPVLSPVLYKPDAPLGARFEVQTPASRPRMYHSTAILIRDGRVLVGGSSSHGGYIYVNTPYPTDLSLEAFSPSYLDSSFDLLRPQILAPGSQSQIAYGQKLVIRFTVDGPLVPSLVKVTMVSPSFTTHSVSMNHRLLELSTVKSAKPAGKSRHQIFVTAPTTTSIAPPGYYMLFVVHQDIPSEGIWVQLQ</sequence>
<dbReference type="PANTHER" id="PTHR32208">
    <property type="entry name" value="SECRETED PROTEIN-RELATED"/>
    <property type="match status" value="1"/>
</dbReference>
<reference evidence="5" key="1">
    <citation type="submission" date="2023-03" db="EMBL/GenBank/DDBJ databases">
        <authorList>
            <person name="Julca I."/>
        </authorList>
    </citation>
    <scope>NUCLEOTIDE SEQUENCE</scope>
</reference>
<evidence type="ECO:0000256" key="1">
    <source>
        <dbReference type="ARBA" id="ARBA00022729"/>
    </source>
</evidence>
<dbReference type="Proteomes" id="UP001161247">
    <property type="component" value="Chromosome 8"/>
</dbReference>
<evidence type="ECO:0000313" key="5">
    <source>
        <dbReference type="EMBL" id="CAI9116873.1"/>
    </source>
</evidence>
<dbReference type="EMBL" id="OX459125">
    <property type="protein sequence ID" value="CAI9116873.1"/>
    <property type="molecule type" value="Genomic_DNA"/>
</dbReference>
<proteinExistence type="predicted"/>
<feature type="domain" description="Glyoxal oxidase N-terminal" evidence="3">
    <location>
        <begin position="68"/>
        <end position="453"/>
    </location>
</feature>
<keyword evidence="6" id="KW-1185">Reference proteome</keyword>
<gene>
    <name evidence="5" type="ORF">OLC1_LOCUS23054</name>
</gene>
<keyword evidence="1 2" id="KW-0732">Signal</keyword>
<dbReference type="Pfam" id="PF09118">
    <property type="entry name" value="GO-like_E_set"/>
    <property type="match status" value="1"/>
</dbReference>
<protein>
    <submittedName>
        <fullName evidence="5">OLC1v1018145C1</fullName>
    </submittedName>
</protein>
<dbReference type="SUPFAM" id="SSF81296">
    <property type="entry name" value="E set domains"/>
    <property type="match status" value="1"/>
</dbReference>
<dbReference type="InterPro" id="IPR009880">
    <property type="entry name" value="Glyoxal_oxidase_N"/>
</dbReference>
<feature type="chain" id="PRO_5043740534" evidence="2">
    <location>
        <begin position="27"/>
        <end position="569"/>
    </location>
</feature>
<dbReference type="AlphaFoldDB" id="A0AAV1EBA0"/>
<dbReference type="Pfam" id="PF07250">
    <property type="entry name" value="Glyoxal_oxid_N"/>
    <property type="match status" value="1"/>
</dbReference>
<name>A0AAV1EBA0_OLDCO</name>
<dbReference type="PANTHER" id="PTHR32208:SF62">
    <property type="entry name" value="OXIDASE, PUTATIVE, EXPRESSED-RELATED"/>
    <property type="match status" value="1"/>
</dbReference>
<dbReference type="SUPFAM" id="SSF50965">
    <property type="entry name" value="Galactose oxidase, central domain"/>
    <property type="match status" value="1"/>
</dbReference>
<feature type="domain" description="Galactose oxidase-like Early set" evidence="4">
    <location>
        <begin position="462"/>
        <end position="567"/>
    </location>
</feature>
<dbReference type="InterPro" id="IPR015202">
    <property type="entry name" value="GO-like_E_set"/>
</dbReference>
<dbReference type="CDD" id="cd02851">
    <property type="entry name" value="E_set_GO_C"/>
    <property type="match status" value="1"/>
</dbReference>
<evidence type="ECO:0000313" key="6">
    <source>
        <dbReference type="Proteomes" id="UP001161247"/>
    </source>
</evidence>
<evidence type="ECO:0000259" key="3">
    <source>
        <dbReference type="Pfam" id="PF07250"/>
    </source>
</evidence>
<feature type="signal peptide" evidence="2">
    <location>
        <begin position="1"/>
        <end position="26"/>
    </location>
</feature>
<dbReference type="InterPro" id="IPR013783">
    <property type="entry name" value="Ig-like_fold"/>
</dbReference>
<dbReference type="InterPro" id="IPR014756">
    <property type="entry name" value="Ig_E-set"/>
</dbReference>
<dbReference type="Gene3D" id="2.60.40.10">
    <property type="entry name" value="Immunoglobulins"/>
    <property type="match status" value="1"/>
</dbReference>
<organism evidence="5 6">
    <name type="scientific">Oldenlandia corymbosa var. corymbosa</name>
    <dbReference type="NCBI Taxonomy" id="529605"/>
    <lineage>
        <taxon>Eukaryota</taxon>
        <taxon>Viridiplantae</taxon>
        <taxon>Streptophyta</taxon>
        <taxon>Embryophyta</taxon>
        <taxon>Tracheophyta</taxon>
        <taxon>Spermatophyta</taxon>
        <taxon>Magnoliopsida</taxon>
        <taxon>eudicotyledons</taxon>
        <taxon>Gunneridae</taxon>
        <taxon>Pentapetalae</taxon>
        <taxon>asterids</taxon>
        <taxon>lamiids</taxon>
        <taxon>Gentianales</taxon>
        <taxon>Rubiaceae</taxon>
        <taxon>Rubioideae</taxon>
        <taxon>Spermacoceae</taxon>
        <taxon>Hedyotis-Oldenlandia complex</taxon>
        <taxon>Oldenlandia</taxon>
    </lineage>
</organism>